<evidence type="ECO:0000256" key="6">
    <source>
        <dbReference type="SAM" id="MobiDB-lite"/>
    </source>
</evidence>
<feature type="binding site" evidence="5">
    <location>
        <position position="168"/>
    </location>
    <ligand>
        <name>ATP</name>
        <dbReference type="ChEBI" id="CHEBI:30616"/>
    </ligand>
</feature>
<dbReference type="FunFam" id="3.30.565.10:FF:000005">
    <property type="entry name" value="Heat shock protein 90"/>
    <property type="match status" value="1"/>
</dbReference>
<feature type="binding site" evidence="5">
    <location>
        <position position="149"/>
    </location>
    <ligand>
        <name>ATP</name>
        <dbReference type="ChEBI" id="CHEBI:30616"/>
    </ligand>
</feature>
<dbReference type="InterPro" id="IPR020568">
    <property type="entry name" value="Ribosomal_Su5_D2-typ_SF"/>
</dbReference>
<dbReference type="OrthoDB" id="28737at2759"/>
<feature type="compositionally biased region" description="Basic and acidic residues" evidence="6">
    <location>
        <begin position="294"/>
        <end position="307"/>
    </location>
</feature>
<organism evidence="8 10">
    <name type="scientific">Rhizophagus clarus</name>
    <dbReference type="NCBI Taxonomy" id="94130"/>
    <lineage>
        <taxon>Eukaryota</taxon>
        <taxon>Fungi</taxon>
        <taxon>Fungi incertae sedis</taxon>
        <taxon>Mucoromycota</taxon>
        <taxon>Glomeromycotina</taxon>
        <taxon>Glomeromycetes</taxon>
        <taxon>Glomerales</taxon>
        <taxon>Glomeraceae</taxon>
        <taxon>Rhizophagus</taxon>
    </lineage>
</organism>
<feature type="binding site" evidence="5">
    <location>
        <position position="162"/>
    </location>
    <ligand>
        <name>ATP</name>
        <dbReference type="ChEBI" id="CHEBI:30616"/>
    </ligand>
</feature>
<feature type="region of interest" description="Disordered" evidence="6">
    <location>
        <begin position="290"/>
        <end position="329"/>
    </location>
</feature>
<dbReference type="PANTHER" id="PTHR11528">
    <property type="entry name" value="HEAT SHOCK PROTEIN 90 FAMILY MEMBER"/>
    <property type="match status" value="1"/>
</dbReference>
<name>A0A2Z6QJ21_9GLOM</name>
<evidence type="ECO:0000256" key="1">
    <source>
        <dbReference type="ARBA" id="ARBA00008239"/>
    </source>
</evidence>
<evidence type="ECO:0000313" key="10">
    <source>
        <dbReference type="Proteomes" id="UP000247702"/>
    </source>
</evidence>
<dbReference type="InterPro" id="IPR020575">
    <property type="entry name" value="Hsp90_N"/>
</dbReference>
<feature type="binding site" evidence="5">
    <location>
        <begin position="169"/>
        <end position="170"/>
    </location>
    <ligand>
        <name>ATP</name>
        <dbReference type="ChEBI" id="CHEBI:30616"/>
    </ligand>
</feature>
<dbReference type="EMBL" id="BLAL01000295">
    <property type="protein sequence ID" value="GET00957.1"/>
    <property type="molecule type" value="Genomic_DNA"/>
</dbReference>
<dbReference type="HAMAP" id="MF_00505">
    <property type="entry name" value="HSP90"/>
    <property type="match status" value="1"/>
</dbReference>
<feature type="compositionally biased region" description="Basic and acidic residues" evidence="6">
    <location>
        <begin position="316"/>
        <end position="329"/>
    </location>
</feature>
<dbReference type="Gene3D" id="3.30.230.80">
    <property type="match status" value="1"/>
</dbReference>
<feature type="binding site" evidence="5">
    <location>
        <position position="107"/>
    </location>
    <ligand>
        <name>ATP</name>
        <dbReference type="ChEBI" id="CHEBI:30616"/>
    </ligand>
</feature>
<dbReference type="AlphaFoldDB" id="A0A2Z6QJ21"/>
<evidence type="ECO:0000256" key="7">
    <source>
        <dbReference type="SAM" id="SignalP"/>
    </source>
</evidence>
<dbReference type="GO" id="GO:0140662">
    <property type="term" value="F:ATP-dependent protein folding chaperone"/>
    <property type="evidence" value="ECO:0007669"/>
    <property type="project" value="InterPro"/>
</dbReference>
<feature type="binding site" evidence="5">
    <location>
        <position position="103"/>
    </location>
    <ligand>
        <name>ATP</name>
        <dbReference type="ChEBI" id="CHEBI:30616"/>
    </ligand>
</feature>
<reference evidence="8 10" key="1">
    <citation type="submission" date="2017-11" db="EMBL/GenBank/DDBJ databases">
        <title>The genome of Rhizophagus clarus HR1 reveals common genetic basis of auxotrophy among arbuscular mycorrhizal fungi.</title>
        <authorList>
            <person name="Kobayashi Y."/>
        </authorList>
    </citation>
    <scope>NUCLEOTIDE SEQUENCE [LARGE SCALE GENOMIC DNA]</scope>
    <source>
        <strain evidence="8 10">HR1</strain>
    </source>
</reference>
<evidence type="ECO:0000313" key="8">
    <source>
        <dbReference type="EMBL" id="GBB90097.1"/>
    </source>
</evidence>
<dbReference type="Gene3D" id="3.40.50.11260">
    <property type="match status" value="1"/>
</dbReference>
<dbReference type="NCBIfam" id="NF003555">
    <property type="entry name" value="PRK05218.1"/>
    <property type="match status" value="1"/>
</dbReference>
<dbReference type="Gene3D" id="1.20.120.790">
    <property type="entry name" value="Heat shock protein 90, C-terminal domain"/>
    <property type="match status" value="1"/>
</dbReference>
<keyword evidence="4" id="KW-0143">Chaperone</keyword>
<evidence type="ECO:0000256" key="5">
    <source>
        <dbReference type="PIRSR" id="PIRSR002583-1"/>
    </source>
</evidence>
<dbReference type="STRING" id="94130.A0A2Z6QJ21"/>
<evidence type="ECO:0000256" key="3">
    <source>
        <dbReference type="ARBA" id="ARBA00022840"/>
    </source>
</evidence>
<dbReference type="Pfam" id="PF13589">
    <property type="entry name" value="HATPase_c_3"/>
    <property type="match status" value="1"/>
</dbReference>
<evidence type="ECO:0000313" key="9">
    <source>
        <dbReference type="EMBL" id="GET00957.1"/>
    </source>
</evidence>
<feature type="region of interest" description="Disordered" evidence="6">
    <location>
        <begin position="762"/>
        <end position="811"/>
    </location>
</feature>
<proteinExistence type="inferred from homology"/>
<sequence length="811" mass="92942">MKKFKFWLLLICLINLFLFSHNNVVTAEEGGEQEDSIKQAANETSEPPKFIVQDNDSNYGFTQDETEKIKVNGEKFEFQTEVSRLMKIIINSLYKTREIFLRELISNASDAIDKIRFLSLTDQNALSLAPTLNITIWADKENKVLTIADSGIGMTKKQLIENLGTIAKSGTSEFLNAFEENKADMNLIGQFGVGFYSVFLVADKVIVTTKNNEDKQYIWESTAVNDFTIAEDPRGNTLGRGTQIQLFLKDDALEFLDDGTLRGLILKYSEFINFPIWLWTTQSQVVEVQEPDDVDAKKESTDAKKDDDDQPEVEDVTDKPEEKKERKTTTIEVPGWELMNTQKPLWTRDPKNITDYEYEKFYMSLAKDSNLPFAWTHFKAEGEVEFRSIVYIPGKAPEGLYQKVQDYSRNVKLFVKRVFITDEFLDFIPKYLAFIRAIIDADDLPLNVSRETLQQHRTLQLIQKRVIKKTLDLITDLSKDEKKFQDFLNEFGTSLKIGAIEDNKNRKRIAQVLRFPSSYKGSNSTTLGEYINRMKKGQENMYFITGSSVEEVQNSPFVEGLVARGYEVLYMVEPIDEMLVQHMPGHGGKVFKNIAKGDFKFENEDLAELQKLKSKFTKLIDEMQSTLSDQIEKIEVSARLTTSPCAVVATDWGWTGHMEKIMAAQPFKQENPLLKEFYAKQKKILEINPNHPLILGLLERAEKDSFDTTTKEMVRVLYETTLIRSGYSLKDNLKYAARVEKIIRSNLGVDLNAEAEVNVTLAEEADKDENDKGKTETKDLFEEQDDDDETDPTKPSGTDHTKPSREEREEL</sequence>
<protein>
    <submittedName>
        <fullName evidence="9">Endoplasmin</fullName>
    </submittedName>
</protein>
<dbReference type="SUPFAM" id="SSF110942">
    <property type="entry name" value="HSP90 C-terminal domain"/>
    <property type="match status" value="1"/>
</dbReference>
<dbReference type="InterPro" id="IPR037196">
    <property type="entry name" value="HSP90_C"/>
</dbReference>
<dbReference type="EMBL" id="BEXD01000779">
    <property type="protein sequence ID" value="GBB90097.1"/>
    <property type="molecule type" value="Genomic_DNA"/>
</dbReference>
<dbReference type="CDD" id="cd16927">
    <property type="entry name" value="HATPase_Hsp90-like"/>
    <property type="match status" value="1"/>
</dbReference>
<comment type="caution">
    <text evidence="8">The sequence shown here is derived from an EMBL/GenBank/DDBJ whole genome shotgun (WGS) entry which is preliminary data.</text>
</comment>
<feature type="binding site" evidence="5">
    <location>
        <position position="450"/>
    </location>
    <ligand>
        <name>ATP</name>
        <dbReference type="ChEBI" id="CHEBI:30616"/>
    </ligand>
</feature>
<feature type="compositionally biased region" description="Basic and acidic residues" evidence="6">
    <location>
        <begin position="769"/>
        <end position="781"/>
    </location>
</feature>
<dbReference type="SUPFAM" id="SSF55874">
    <property type="entry name" value="ATPase domain of HSP90 chaperone/DNA topoisomerase II/histidine kinase"/>
    <property type="match status" value="1"/>
</dbReference>
<evidence type="ECO:0000256" key="2">
    <source>
        <dbReference type="ARBA" id="ARBA00022741"/>
    </source>
</evidence>
<dbReference type="SUPFAM" id="SSF54211">
    <property type="entry name" value="Ribosomal protein S5 domain 2-like"/>
    <property type="match status" value="1"/>
</dbReference>
<keyword evidence="7" id="KW-0732">Signal</keyword>
<comment type="similarity">
    <text evidence="1">Belongs to the heat shock protein 90 family.</text>
</comment>
<dbReference type="GO" id="GO:0005524">
    <property type="term" value="F:ATP binding"/>
    <property type="evidence" value="ECO:0007669"/>
    <property type="project" value="UniProtKB-KW"/>
</dbReference>
<reference evidence="9" key="2">
    <citation type="submission" date="2019-10" db="EMBL/GenBank/DDBJ databases">
        <title>Conservation and host-specific expression of non-tandemly repeated heterogenous ribosome RNA gene in arbuscular mycorrhizal fungi.</title>
        <authorList>
            <person name="Maeda T."/>
            <person name="Kobayashi Y."/>
            <person name="Nakagawa T."/>
            <person name="Ezawa T."/>
            <person name="Yamaguchi K."/>
            <person name="Bino T."/>
            <person name="Nishimoto Y."/>
            <person name="Shigenobu S."/>
            <person name="Kawaguchi M."/>
        </authorList>
    </citation>
    <scope>NUCLEOTIDE SEQUENCE</scope>
    <source>
        <strain evidence="9">HR1</strain>
    </source>
</reference>
<feature type="binding site" evidence="5">
    <location>
        <position position="242"/>
    </location>
    <ligand>
        <name>ATP</name>
        <dbReference type="ChEBI" id="CHEBI:30616"/>
    </ligand>
</feature>
<dbReference type="Proteomes" id="UP000247702">
    <property type="component" value="Unassembled WGS sequence"/>
</dbReference>
<feature type="binding site" evidence="5">
    <location>
        <position position="154"/>
    </location>
    <ligand>
        <name>ATP</name>
        <dbReference type="ChEBI" id="CHEBI:30616"/>
    </ligand>
</feature>
<accession>A0A2Z6QJ21</accession>
<dbReference type="Proteomes" id="UP000615446">
    <property type="component" value="Unassembled WGS sequence"/>
</dbReference>
<keyword evidence="3 5" id="KW-0067">ATP-binding</keyword>
<dbReference type="InterPro" id="IPR001404">
    <property type="entry name" value="Hsp90_fam"/>
</dbReference>
<gene>
    <name evidence="9" type="ORF">RCL2_002739300</name>
    <name evidence="8" type="ORF">RclHR1_00170001</name>
</gene>
<feature type="signal peptide" evidence="7">
    <location>
        <begin position="1"/>
        <end position="27"/>
    </location>
</feature>
<dbReference type="PRINTS" id="PR00775">
    <property type="entry name" value="HEATSHOCK90"/>
</dbReference>
<feature type="compositionally biased region" description="Basic and acidic residues" evidence="6">
    <location>
        <begin position="797"/>
        <end position="811"/>
    </location>
</feature>
<dbReference type="GO" id="GO:0016887">
    <property type="term" value="F:ATP hydrolysis activity"/>
    <property type="evidence" value="ECO:0007669"/>
    <property type="project" value="InterPro"/>
</dbReference>
<feature type="binding site" evidence="5">
    <location>
        <begin position="190"/>
        <end position="195"/>
    </location>
    <ligand>
        <name>ATP</name>
        <dbReference type="ChEBI" id="CHEBI:30616"/>
    </ligand>
</feature>
<keyword evidence="2 5" id="KW-0547">Nucleotide-binding</keyword>
<dbReference type="Gene3D" id="3.30.565.10">
    <property type="entry name" value="Histidine kinase-like ATPase, C-terminal domain"/>
    <property type="match status" value="1"/>
</dbReference>
<dbReference type="Pfam" id="PF00183">
    <property type="entry name" value="HSP90"/>
    <property type="match status" value="1"/>
</dbReference>
<feature type="chain" id="PRO_5033340451" evidence="7">
    <location>
        <begin position="28"/>
        <end position="811"/>
    </location>
</feature>
<evidence type="ECO:0000256" key="4">
    <source>
        <dbReference type="ARBA" id="ARBA00023186"/>
    </source>
</evidence>
<dbReference type="GO" id="GO:0051082">
    <property type="term" value="F:unfolded protein binding"/>
    <property type="evidence" value="ECO:0007669"/>
    <property type="project" value="InterPro"/>
</dbReference>
<dbReference type="InterPro" id="IPR036890">
    <property type="entry name" value="HATPase_C_sf"/>
</dbReference>
<dbReference type="PIRSF" id="PIRSF002583">
    <property type="entry name" value="Hsp90"/>
    <property type="match status" value="1"/>
</dbReference>
<keyword evidence="10" id="KW-1185">Reference proteome</keyword>